<proteinExistence type="predicted"/>
<protein>
    <submittedName>
        <fullName evidence="1">Uncharacterized protein</fullName>
    </submittedName>
</protein>
<reference evidence="1" key="2">
    <citation type="journal article" date="2024" name="Plant">
        <title>Genomic evolution and insights into agronomic trait innovations of Sesamum species.</title>
        <authorList>
            <person name="Miao H."/>
            <person name="Wang L."/>
            <person name="Qu L."/>
            <person name="Liu H."/>
            <person name="Sun Y."/>
            <person name="Le M."/>
            <person name="Wang Q."/>
            <person name="Wei S."/>
            <person name="Zheng Y."/>
            <person name="Lin W."/>
            <person name="Duan Y."/>
            <person name="Cao H."/>
            <person name="Xiong S."/>
            <person name="Wang X."/>
            <person name="Wei L."/>
            <person name="Li C."/>
            <person name="Ma Q."/>
            <person name="Ju M."/>
            <person name="Zhao R."/>
            <person name="Li G."/>
            <person name="Mu C."/>
            <person name="Tian Q."/>
            <person name="Mei H."/>
            <person name="Zhang T."/>
            <person name="Gao T."/>
            <person name="Zhang H."/>
        </authorList>
    </citation>
    <scope>NUCLEOTIDE SEQUENCE</scope>
    <source>
        <strain evidence="1">G01</strain>
    </source>
</reference>
<name>A0AAW2L7B9_9LAMI</name>
<dbReference type="EMBL" id="JACGWK010000015">
    <property type="protein sequence ID" value="KAL0314185.1"/>
    <property type="molecule type" value="Genomic_DNA"/>
</dbReference>
<comment type="caution">
    <text evidence="1">The sequence shown here is derived from an EMBL/GenBank/DDBJ whole genome shotgun (WGS) entry which is preliminary data.</text>
</comment>
<reference evidence="1" key="1">
    <citation type="submission" date="2020-06" db="EMBL/GenBank/DDBJ databases">
        <authorList>
            <person name="Li T."/>
            <person name="Hu X."/>
            <person name="Zhang T."/>
            <person name="Song X."/>
            <person name="Zhang H."/>
            <person name="Dai N."/>
            <person name="Sheng W."/>
            <person name="Hou X."/>
            <person name="Wei L."/>
        </authorList>
    </citation>
    <scope>NUCLEOTIDE SEQUENCE</scope>
    <source>
        <strain evidence="1">G01</strain>
        <tissue evidence="1">Leaf</tissue>
    </source>
</reference>
<accession>A0AAW2L7B9</accession>
<organism evidence="1">
    <name type="scientific">Sesamum angustifolium</name>
    <dbReference type="NCBI Taxonomy" id="2727405"/>
    <lineage>
        <taxon>Eukaryota</taxon>
        <taxon>Viridiplantae</taxon>
        <taxon>Streptophyta</taxon>
        <taxon>Embryophyta</taxon>
        <taxon>Tracheophyta</taxon>
        <taxon>Spermatophyta</taxon>
        <taxon>Magnoliopsida</taxon>
        <taxon>eudicotyledons</taxon>
        <taxon>Gunneridae</taxon>
        <taxon>Pentapetalae</taxon>
        <taxon>asterids</taxon>
        <taxon>lamiids</taxon>
        <taxon>Lamiales</taxon>
        <taxon>Pedaliaceae</taxon>
        <taxon>Sesamum</taxon>
    </lineage>
</organism>
<gene>
    <name evidence="1" type="ORF">Sangu_2262900</name>
</gene>
<dbReference type="AlphaFoldDB" id="A0AAW2L7B9"/>
<sequence>MAAWNPAACALSLSSKLHPPLVINTNGDLVSFVPGTTLLVSGEHASKGSAKYSVPHSPDPLSDGAEITRSLYQRIACYQNKAYIISAINLQYLK</sequence>
<evidence type="ECO:0000313" key="1">
    <source>
        <dbReference type="EMBL" id="KAL0314185.1"/>
    </source>
</evidence>